<keyword evidence="1" id="KW-0810">Translation regulation</keyword>
<protein>
    <submittedName>
        <fullName evidence="4">Ribosomal subunit interface protein</fullName>
    </submittedName>
</protein>
<gene>
    <name evidence="4" type="primary">yfiA</name>
    <name evidence="4" type="ORF">TUM4630_08800</name>
</gene>
<evidence type="ECO:0000256" key="3">
    <source>
        <dbReference type="ARBA" id="ARBA00038431"/>
    </source>
</evidence>
<dbReference type="Gene3D" id="3.30.160.100">
    <property type="entry name" value="Ribosome hibernation promotion factor-like"/>
    <property type="match status" value="1"/>
</dbReference>
<dbReference type="EMBL" id="BPFB01000008">
    <property type="protein sequence ID" value="GIU44058.1"/>
    <property type="molecule type" value="Genomic_DNA"/>
</dbReference>
<evidence type="ECO:0000256" key="1">
    <source>
        <dbReference type="ARBA" id="ARBA00022845"/>
    </source>
</evidence>
<sequence>MIKITSKDFDVTAPIRERIESRLEKLSRHDIQLINPHVIIEQEKQGFKIEASVGIPSNQLFAQATDKDLYAAINAMGQKLEKQLNRLNHKPEGARRAVPVINNDVVGDDLEDEHEETFDKEYIA</sequence>
<keyword evidence="5" id="KW-1185">Reference proteome</keyword>
<dbReference type="PANTHER" id="PTHR33231:SF3">
    <property type="entry name" value="RIBOSOME-ASSOCIATED INHIBITOR A"/>
    <property type="match status" value="1"/>
</dbReference>
<proteinExistence type="inferred from homology"/>
<name>A0ABQ4P974_9GAMM</name>
<comment type="caution">
    <text evidence="4">The sequence shown here is derived from an EMBL/GenBank/DDBJ whole genome shotgun (WGS) entry which is preliminary data.</text>
</comment>
<reference evidence="4 5" key="1">
    <citation type="submission" date="2021-05" db="EMBL/GenBank/DDBJ databases">
        <title>Molecular characterization for Shewanella algae harboring chromosomal blaOXA-55-like strains isolated from clinical and environment sample.</title>
        <authorList>
            <person name="Ohama Y."/>
            <person name="Aoki K."/>
            <person name="Harada S."/>
            <person name="Moriya K."/>
            <person name="Ishii Y."/>
            <person name="Tateda K."/>
        </authorList>
    </citation>
    <scope>NUCLEOTIDE SEQUENCE [LARGE SCALE GENOMIC DNA]</scope>
    <source>
        <strain evidence="4 5">LMG 23746</strain>
    </source>
</reference>
<evidence type="ECO:0000313" key="5">
    <source>
        <dbReference type="Proteomes" id="UP000761574"/>
    </source>
</evidence>
<dbReference type="InterPro" id="IPR003489">
    <property type="entry name" value="RHF/RaiA"/>
</dbReference>
<dbReference type="PANTHER" id="PTHR33231">
    <property type="entry name" value="30S RIBOSOMAL PROTEIN"/>
    <property type="match status" value="1"/>
</dbReference>
<dbReference type="Proteomes" id="UP000761574">
    <property type="component" value="Unassembled WGS sequence"/>
</dbReference>
<dbReference type="Pfam" id="PF02482">
    <property type="entry name" value="Ribosomal_S30AE"/>
    <property type="match status" value="1"/>
</dbReference>
<dbReference type="SUPFAM" id="SSF69754">
    <property type="entry name" value="Ribosome binding protein Y (YfiA homologue)"/>
    <property type="match status" value="1"/>
</dbReference>
<evidence type="ECO:0000313" key="4">
    <source>
        <dbReference type="EMBL" id="GIU44058.1"/>
    </source>
</evidence>
<organism evidence="4 5">
    <name type="scientific">Shewanella algidipiscicola</name>
    <dbReference type="NCBI Taxonomy" id="614070"/>
    <lineage>
        <taxon>Bacteria</taxon>
        <taxon>Pseudomonadati</taxon>
        <taxon>Pseudomonadota</taxon>
        <taxon>Gammaproteobacteria</taxon>
        <taxon>Alteromonadales</taxon>
        <taxon>Shewanellaceae</taxon>
        <taxon>Shewanella</taxon>
    </lineage>
</organism>
<dbReference type="InterPro" id="IPR036567">
    <property type="entry name" value="RHF-like"/>
</dbReference>
<dbReference type="CDD" id="cd00552">
    <property type="entry name" value="RaiA"/>
    <property type="match status" value="1"/>
</dbReference>
<comment type="similarity">
    <text evidence="3">Belongs to the HPF/YfiA ribosome-associated protein family. YfiA subfamily.</text>
</comment>
<evidence type="ECO:0000256" key="2">
    <source>
        <dbReference type="ARBA" id="ARBA00023016"/>
    </source>
</evidence>
<accession>A0ABQ4P974</accession>
<dbReference type="InterPro" id="IPR050574">
    <property type="entry name" value="HPF/YfiA_ribosome-assoc"/>
</dbReference>
<dbReference type="NCBIfam" id="TIGR00741">
    <property type="entry name" value="yfiA"/>
    <property type="match status" value="1"/>
</dbReference>
<dbReference type="RefSeq" id="WP_119978827.1">
    <property type="nucleotide sequence ID" value="NZ_BPFB01000008.1"/>
</dbReference>
<keyword evidence="2" id="KW-0346">Stress response</keyword>